<gene>
    <name evidence="1" type="ORF">ACFO3F_14435</name>
</gene>
<dbReference type="InterPro" id="IPR013078">
    <property type="entry name" value="His_Pase_superF_clade-1"/>
</dbReference>
<dbReference type="Proteomes" id="UP001595955">
    <property type="component" value="Unassembled WGS sequence"/>
</dbReference>
<name>A0ABV9DEG7_9MICO</name>
<reference evidence="2" key="1">
    <citation type="journal article" date="2019" name="Int. J. Syst. Evol. Microbiol.">
        <title>The Global Catalogue of Microorganisms (GCM) 10K type strain sequencing project: providing services to taxonomists for standard genome sequencing and annotation.</title>
        <authorList>
            <consortium name="The Broad Institute Genomics Platform"/>
            <consortium name="The Broad Institute Genome Sequencing Center for Infectious Disease"/>
            <person name="Wu L."/>
            <person name="Ma J."/>
        </authorList>
    </citation>
    <scope>NUCLEOTIDE SEQUENCE [LARGE SCALE GENOMIC DNA]</scope>
    <source>
        <strain evidence="2">JCM 3369</strain>
    </source>
</reference>
<dbReference type="CDD" id="cd07067">
    <property type="entry name" value="HP_PGM_like"/>
    <property type="match status" value="1"/>
</dbReference>
<dbReference type="Gene3D" id="3.40.50.1240">
    <property type="entry name" value="Phosphoglycerate mutase-like"/>
    <property type="match status" value="1"/>
</dbReference>
<dbReference type="SUPFAM" id="SSF53254">
    <property type="entry name" value="Phosphoglycerate mutase-like"/>
    <property type="match status" value="1"/>
</dbReference>
<dbReference type="PANTHER" id="PTHR47623:SF1">
    <property type="entry name" value="OS09G0287300 PROTEIN"/>
    <property type="match status" value="1"/>
</dbReference>
<dbReference type="SMART" id="SM00855">
    <property type="entry name" value="PGAM"/>
    <property type="match status" value="1"/>
</dbReference>
<dbReference type="RefSeq" id="WP_122824407.1">
    <property type="nucleotide sequence ID" value="NZ_CP033325.1"/>
</dbReference>
<dbReference type="InterPro" id="IPR029033">
    <property type="entry name" value="His_PPase_superfam"/>
</dbReference>
<accession>A0ABV9DEG7</accession>
<organism evidence="1 2">
    <name type="scientific">Georgenia faecalis</name>
    <dbReference type="NCBI Taxonomy" id="2483799"/>
    <lineage>
        <taxon>Bacteria</taxon>
        <taxon>Bacillati</taxon>
        <taxon>Actinomycetota</taxon>
        <taxon>Actinomycetes</taxon>
        <taxon>Micrococcales</taxon>
        <taxon>Bogoriellaceae</taxon>
        <taxon>Georgenia</taxon>
    </lineage>
</organism>
<dbReference type="Pfam" id="PF00300">
    <property type="entry name" value="His_Phos_1"/>
    <property type="match status" value="1"/>
</dbReference>
<proteinExistence type="predicted"/>
<dbReference type="PANTHER" id="PTHR47623">
    <property type="entry name" value="OS09G0287300 PROTEIN"/>
    <property type="match status" value="1"/>
</dbReference>
<protein>
    <submittedName>
        <fullName evidence="1">SixA phosphatase family protein</fullName>
    </submittedName>
</protein>
<evidence type="ECO:0000313" key="1">
    <source>
        <dbReference type="EMBL" id="MFC4556448.1"/>
    </source>
</evidence>
<comment type="caution">
    <text evidence="1">The sequence shown here is derived from an EMBL/GenBank/DDBJ whole genome shotgun (WGS) entry which is preliminary data.</text>
</comment>
<evidence type="ECO:0000313" key="2">
    <source>
        <dbReference type="Proteomes" id="UP001595955"/>
    </source>
</evidence>
<keyword evidence="2" id="KW-1185">Reference proteome</keyword>
<dbReference type="EMBL" id="JBHSGF010000012">
    <property type="protein sequence ID" value="MFC4556448.1"/>
    <property type="molecule type" value="Genomic_DNA"/>
</dbReference>
<sequence>MTTRRLVLLRHAAAEHEGDLGDAMRPLSAAGRRQAGAVGPLLEAATGGIDLALVSTALRTRETYRILATHLSAPPRVVESDAVYEAGARSLLALLREVPEDTRCVLVVGHEPTMSTLAHLLAGSGREDLAAQVSLGMSTASAAVLEVEDWASLDRSAAALVDLVRSPGQA</sequence>